<accession>A0A518BJL4</accession>
<keyword evidence="1" id="KW-0472">Membrane</keyword>
<dbReference type="CDD" id="cd00198">
    <property type="entry name" value="vWFA"/>
    <property type="match status" value="1"/>
</dbReference>
<evidence type="ECO:0000313" key="4">
    <source>
        <dbReference type="Proteomes" id="UP000316921"/>
    </source>
</evidence>
<sequence>MTQGRGPVPLLWLAAVVAAATAALAWPTWRVEGESLANQRVVLVDISDSVVRPRPSWLPWIREELARQAEAARSAQQLLTLVAYADGAQVLEQSRTPAQFLADLRGESGAPLDPRAVGLRRDATDLAAGLQAALLSFEPYVPVDSSFVVIGDGDRGRAGAQALLTRIAAGAGNGFERVDVPAAERVDVALWKLRLPVDPSVGQPLAASLEIELRPPPTSPTALVLDFEIDDAEGNRTARAEVDAPPIAGPFRVTVDLGPARAGHTEVLASAALAGEAAPDPLPPNDSARAAVRADGLRVLGLVSSADRRAQALDFFRRGGGPPGVQVIEVEAADLVRALPLLDAVCTFDLPLADLPSEALVAAVEGGAGFLRMMGWNHRNPDRVAGAEALESIMALRSSRPSRPPRDVLLLVDGSGSMAGEPFEQVERAAVDLAGAAPADDRLLLRFFTSVLQPNVVLEDESGRGRAAVAERLVGARAASGPTALLASIEQLAAERRVDHERAMLVLLLTDGREAGGPVHERERRAELRSTFASTDTDLRALAVGPRADLSTLAPLVARPEYLSRVADAADLATLVVRAVADEDLVRGPFGLERAAAPDSGLVAQALDAASEPPPVELLVRAELARGCELAWAGPRGEPALGLGRVGLGRVASLATLPQADWAPALARGPSALWPLITWLCARPGGGGPRAVVEGDWLVLRDLPADARPSLTGRLRDPVEGQEWSLRFDAPAPLLRVDERRAPWPPTNFDRRSVALRSVADLELHLDLGGARVLSIPRPLPDEFERARPLVLPVPREGGSPDSAQRGPQRVWRAAALWAVAVASLGGLARLLALRGIKLPARPRR</sequence>
<dbReference type="PROSITE" id="PS50234">
    <property type="entry name" value="VWFA"/>
    <property type="match status" value="1"/>
</dbReference>
<keyword evidence="1" id="KW-1133">Transmembrane helix</keyword>
<dbReference type="Gene3D" id="3.40.50.410">
    <property type="entry name" value="von Willebrand factor, type A domain"/>
    <property type="match status" value="1"/>
</dbReference>
<evidence type="ECO:0000259" key="2">
    <source>
        <dbReference type="PROSITE" id="PS50234"/>
    </source>
</evidence>
<dbReference type="Proteomes" id="UP000316921">
    <property type="component" value="Chromosome"/>
</dbReference>
<dbReference type="InterPro" id="IPR002035">
    <property type="entry name" value="VWF_A"/>
</dbReference>
<keyword evidence="1" id="KW-0812">Transmembrane</keyword>
<dbReference type="Pfam" id="PF00092">
    <property type="entry name" value="VWA"/>
    <property type="match status" value="1"/>
</dbReference>
<dbReference type="AlphaFoldDB" id="A0A518BJL4"/>
<keyword evidence="4" id="KW-1185">Reference proteome</keyword>
<dbReference type="SUPFAM" id="SSF53300">
    <property type="entry name" value="vWA-like"/>
    <property type="match status" value="1"/>
</dbReference>
<feature type="domain" description="VWFA" evidence="2">
    <location>
        <begin position="407"/>
        <end position="580"/>
    </location>
</feature>
<dbReference type="PANTHER" id="PTHR37947:SF2">
    <property type="entry name" value="VON WILLEBRAND FACTOR TYPE A"/>
    <property type="match status" value="1"/>
</dbReference>
<evidence type="ECO:0000256" key="1">
    <source>
        <dbReference type="SAM" id="Phobius"/>
    </source>
</evidence>
<dbReference type="InterPro" id="IPR036465">
    <property type="entry name" value="vWFA_dom_sf"/>
</dbReference>
<name>A0A518BJL4_9BACT</name>
<feature type="transmembrane region" description="Helical" evidence="1">
    <location>
        <begin position="815"/>
        <end position="837"/>
    </location>
</feature>
<dbReference type="SMART" id="SM00327">
    <property type="entry name" value="VWA"/>
    <property type="match status" value="1"/>
</dbReference>
<dbReference type="EMBL" id="CP036287">
    <property type="protein sequence ID" value="QDU67164.1"/>
    <property type="molecule type" value="Genomic_DNA"/>
</dbReference>
<dbReference type="KEGG" id="pbap:Pla133_22420"/>
<reference evidence="3 4" key="1">
    <citation type="submission" date="2019-02" db="EMBL/GenBank/DDBJ databases">
        <title>Deep-cultivation of Planctomycetes and their phenomic and genomic characterization uncovers novel biology.</title>
        <authorList>
            <person name="Wiegand S."/>
            <person name="Jogler M."/>
            <person name="Boedeker C."/>
            <person name="Pinto D."/>
            <person name="Vollmers J."/>
            <person name="Rivas-Marin E."/>
            <person name="Kohn T."/>
            <person name="Peeters S.H."/>
            <person name="Heuer A."/>
            <person name="Rast P."/>
            <person name="Oberbeckmann S."/>
            <person name="Bunk B."/>
            <person name="Jeske O."/>
            <person name="Meyerdierks A."/>
            <person name="Storesund J.E."/>
            <person name="Kallscheuer N."/>
            <person name="Luecker S."/>
            <person name="Lage O.M."/>
            <person name="Pohl T."/>
            <person name="Merkel B.J."/>
            <person name="Hornburger P."/>
            <person name="Mueller R.-W."/>
            <person name="Bruemmer F."/>
            <person name="Labrenz M."/>
            <person name="Spormann A.M."/>
            <person name="Op den Camp H."/>
            <person name="Overmann J."/>
            <person name="Amann R."/>
            <person name="Jetten M.S.M."/>
            <person name="Mascher T."/>
            <person name="Medema M.H."/>
            <person name="Devos D.P."/>
            <person name="Kaster A.-K."/>
            <person name="Ovreas L."/>
            <person name="Rohde M."/>
            <person name="Galperin M.Y."/>
            <person name="Jogler C."/>
        </authorList>
    </citation>
    <scope>NUCLEOTIDE SEQUENCE [LARGE SCALE GENOMIC DNA]</scope>
    <source>
        <strain evidence="3 4">Pla133</strain>
    </source>
</reference>
<dbReference type="PANTHER" id="PTHR37947">
    <property type="entry name" value="BLL2462 PROTEIN"/>
    <property type="match status" value="1"/>
</dbReference>
<gene>
    <name evidence="3" type="ORF">Pla133_22420</name>
</gene>
<evidence type="ECO:0000313" key="3">
    <source>
        <dbReference type="EMBL" id="QDU67164.1"/>
    </source>
</evidence>
<organism evidence="3 4">
    <name type="scientific">Engelhardtia mirabilis</name>
    <dbReference type="NCBI Taxonomy" id="2528011"/>
    <lineage>
        <taxon>Bacteria</taxon>
        <taxon>Pseudomonadati</taxon>
        <taxon>Planctomycetota</taxon>
        <taxon>Planctomycetia</taxon>
        <taxon>Planctomycetia incertae sedis</taxon>
        <taxon>Engelhardtia</taxon>
    </lineage>
</organism>
<dbReference type="RefSeq" id="WP_145065091.1">
    <property type="nucleotide sequence ID" value="NZ_CP036287.1"/>
</dbReference>
<proteinExistence type="predicted"/>
<protein>
    <submittedName>
        <fullName evidence="3">von Willebrand factor type A domain protein</fullName>
    </submittedName>
</protein>